<reference evidence="1 2" key="1">
    <citation type="submission" date="2019-05" db="EMBL/GenBank/DDBJ databases">
        <title>Emergence of the Ug99 lineage of the wheat stem rust pathogen through somatic hybridization.</title>
        <authorList>
            <person name="Li F."/>
            <person name="Upadhyaya N.M."/>
            <person name="Sperschneider J."/>
            <person name="Matny O."/>
            <person name="Nguyen-Phuc H."/>
            <person name="Mago R."/>
            <person name="Raley C."/>
            <person name="Miller M.E."/>
            <person name="Silverstein K.A.T."/>
            <person name="Henningsen E."/>
            <person name="Hirsch C.D."/>
            <person name="Visser B."/>
            <person name="Pretorius Z.A."/>
            <person name="Steffenson B.J."/>
            <person name="Schwessinger B."/>
            <person name="Dodds P.N."/>
            <person name="Figueroa M."/>
        </authorList>
    </citation>
    <scope>NUCLEOTIDE SEQUENCE [LARGE SCALE GENOMIC DNA]</scope>
    <source>
        <strain evidence="1">21-0</strain>
    </source>
</reference>
<sequence>MSLDGDGEGDHSLWLEGTASVGAQKGGQGQLYSLVTMLRLRQDCQVVKAAVLNLPHGSSPAASLCEREFKPHSCRVLLHVLASRASLFKLQVMKHQVFL</sequence>
<accession>A0A5B0MHJ4</accession>
<dbReference type="Proteomes" id="UP000324748">
    <property type="component" value="Unassembled WGS sequence"/>
</dbReference>
<evidence type="ECO:0000313" key="1">
    <source>
        <dbReference type="EMBL" id="KAA1075230.1"/>
    </source>
</evidence>
<comment type="caution">
    <text evidence="1">The sequence shown here is derived from an EMBL/GenBank/DDBJ whole genome shotgun (WGS) entry which is preliminary data.</text>
</comment>
<protein>
    <submittedName>
        <fullName evidence="1">Uncharacterized protein</fullName>
    </submittedName>
</protein>
<proteinExistence type="predicted"/>
<dbReference type="AlphaFoldDB" id="A0A5B0MHJ4"/>
<name>A0A5B0MHJ4_PUCGR</name>
<keyword evidence="2" id="KW-1185">Reference proteome</keyword>
<organism evidence="1 2">
    <name type="scientific">Puccinia graminis f. sp. tritici</name>
    <dbReference type="NCBI Taxonomy" id="56615"/>
    <lineage>
        <taxon>Eukaryota</taxon>
        <taxon>Fungi</taxon>
        <taxon>Dikarya</taxon>
        <taxon>Basidiomycota</taxon>
        <taxon>Pucciniomycotina</taxon>
        <taxon>Pucciniomycetes</taxon>
        <taxon>Pucciniales</taxon>
        <taxon>Pucciniaceae</taxon>
        <taxon>Puccinia</taxon>
    </lineage>
</organism>
<gene>
    <name evidence="1" type="ORF">PGT21_031709</name>
</gene>
<evidence type="ECO:0000313" key="2">
    <source>
        <dbReference type="Proteomes" id="UP000324748"/>
    </source>
</evidence>
<dbReference type="EMBL" id="VSWC01000157">
    <property type="protein sequence ID" value="KAA1075230.1"/>
    <property type="molecule type" value="Genomic_DNA"/>
</dbReference>